<evidence type="ECO:0000256" key="1">
    <source>
        <dbReference type="ARBA" id="ARBA00009798"/>
    </source>
</evidence>
<dbReference type="NCBIfam" id="TIGR00011">
    <property type="entry name" value="YbaK_EbsC"/>
    <property type="match status" value="1"/>
</dbReference>
<dbReference type="InterPro" id="IPR004369">
    <property type="entry name" value="Prolyl-tRNA_editing_YbaK/EbsC"/>
</dbReference>
<dbReference type="GO" id="GO:0016829">
    <property type="term" value="F:lyase activity"/>
    <property type="evidence" value="ECO:0007669"/>
    <property type="project" value="UniProtKB-KW"/>
</dbReference>
<reference evidence="7" key="1">
    <citation type="submission" date="2017-04" db="EMBL/GenBank/DDBJ databases">
        <authorList>
            <person name="Varghese N."/>
            <person name="Submissions S."/>
        </authorList>
    </citation>
    <scope>NUCLEOTIDE SEQUENCE [LARGE SCALE GENOMIC DNA]</scope>
    <source>
        <strain evidence="7">NIO-1021</strain>
    </source>
</reference>
<proteinExistence type="inferred from homology"/>
<dbReference type="InterPro" id="IPR036754">
    <property type="entry name" value="YbaK/aa-tRNA-synt-asso_dom_sf"/>
</dbReference>
<accession>A0A1X7EB11</accession>
<dbReference type="EMBL" id="FXAC01000027">
    <property type="protein sequence ID" value="SMF30764.1"/>
    <property type="molecule type" value="Genomic_DNA"/>
</dbReference>
<evidence type="ECO:0000256" key="4">
    <source>
        <dbReference type="PIRNR" id="PIRNR006181"/>
    </source>
</evidence>
<gene>
    <name evidence="6" type="ORF">SAMN06296028_1272</name>
</gene>
<sequence>MTDAAWEEPVGKKTQRASATPATLALERAGVQFEAMGYEHDPRVTAYGREAAEALGLPPQCVFKTLVVQTDHDGFGVCVVPVAQSADLKAVAVALGAKKARLADPGEVQRLTGYVLGGVSPLGQRTRLPTVIDDGARRLDRMYVSGGRRGQDVGLAPRDLAELTGAVFAAIAR</sequence>
<evidence type="ECO:0000313" key="7">
    <source>
        <dbReference type="Proteomes" id="UP000192929"/>
    </source>
</evidence>
<organism evidence="6 7">
    <name type="scientific">Kocuria marina subsp. indica</name>
    <dbReference type="NCBI Taxonomy" id="1049583"/>
    <lineage>
        <taxon>Bacteria</taxon>
        <taxon>Bacillati</taxon>
        <taxon>Actinomycetota</taxon>
        <taxon>Actinomycetes</taxon>
        <taxon>Micrococcales</taxon>
        <taxon>Micrococcaceae</taxon>
        <taxon>Kocuria</taxon>
    </lineage>
</organism>
<dbReference type="Pfam" id="PF04073">
    <property type="entry name" value="tRNA_edit"/>
    <property type="match status" value="1"/>
</dbReference>
<dbReference type="Gene3D" id="3.90.960.10">
    <property type="entry name" value="YbaK/aminoacyl-tRNA synthetase-associated domain"/>
    <property type="match status" value="1"/>
</dbReference>
<dbReference type="GO" id="GO:0002161">
    <property type="term" value="F:aminoacyl-tRNA deacylase activity"/>
    <property type="evidence" value="ECO:0007669"/>
    <property type="project" value="InterPro"/>
</dbReference>
<dbReference type="RefSeq" id="WP_052160699.1">
    <property type="nucleotide sequence ID" value="NZ_FXAC01000027.1"/>
</dbReference>
<dbReference type="PIRSF" id="PIRSF006181">
    <property type="entry name" value="EbsC_YbaK"/>
    <property type="match status" value="1"/>
</dbReference>
<dbReference type="InterPro" id="IPR007214">
    <property type="entry name" value="YbaK/aa-tRNA-synth-assoc-dom"/>
</dbReference>
<keyword evidence="2 4" id="KW-0648">Protein biosynthesis</keyword>
<evidence type="ECO:0000256" key="2">
    <source>
        <dbReference type="ARBA" id="ARBA00022917"/>
    </source>
</evidence>
<keyword evidence="3 4" id="KW-0456">Lyase</keyword>
<dbReference type="SUPFAM" id="SSF55826">
    <property type="entry name" value="YbaK/ProRS associated domain"/>
    <property type="match status" value="1"/>
</dbReference>
<dbReference type="EC" id="4.2.-.-" evidence="4"/>
<evidence type="ECO:0000259" key="5">
    <source>
        <dbReference type="Pfam" id="PF04073"/>
    </source>
</evidence>
<dbReference type="PANTHER" id="PTHR30411">
    <property type="entry name" value="CYTOPLASMIC PROTEIN"/>
    <property type="match status" value="1"/>
</dbReference>
<dbReference type="GO" id="GO:0006412">
    <property type="term" value="P:translation"/>
    <property type="evidence" value="ECO:0007669"/>
    <property type="project" value="UniProtKB-KW"/>
</dbReference>
<dbReference type="PANTHER" id="PTHR30411:SF0">
    <property type="entry name" value="CYS-TRNA(PRO)_CYS-TRNA(CYS) DEACYLASE YBAK"/>
    <property type="match status" value="1"/>
</dbReference>
<dbReference type="CDD" id="cd00002">
    <property type="entry name" value="YbaK_deacylase"/>
    <property type="match status" value="1"/>
</dbReference>
<dbReference type="AlphaFoldDB" id="A0A1X7EB11"/>
<evidence type="ECO:0000313" key="6">
    <source>
        <dbReference type="EMBL" id="SMF30764.1"/>
    </source>
</evidence>
<evidence type="ECO:0000256" key="3">
    <source>
        <dbReference type="ARBA" id="ARBA00023239"/>
    </source>
</evidence>
<dbReference type="Proteomes" id="UP000192929">
    <property type="component" value="Unassembled WGS sequence"/>
</dbReference>
<keyword evidence="7" id="KW-1185">Reference proteome</keyword>
<protein>
    <recommendedName>
        <fullName evidence="4">Cys-tRNA(Pro)/Cys-tRNA(Cys) deacylase</fullName>
        <ecNumber evidence="4">4.2.-.-</ecNumber>
    </recommendedName>
</protein>
<comment type="similarity">
    <text evidence="1 4">Belongs to the prolyl-tRNA editing family. YbaK/EbsC subfamily.</text>
</comment>
<feature type="domain" description="YbaK/aminoacyl-tRNA synthetase-associated" evidence="5">
    <location>
        <begin position="49"/>
        <end position="162"/>
    </location>
</feature>
<name>A0A1X7EB11_9MICC</name>